<evidence type="ECO:0000313" key="3">
    <source>
        <dbReference type="EMBL" id="HIP17156.1"/>
    </source>
</evidence>
<comment type="pathway">
    <text evidence="1">Cofactor biosynthesis; 5,6,7,8-tetrahydromethanopterin biosynthesis.</text>
</comment>
<dbReference type="InterPro" id="IPR007181">
    <property type="entry name" value="MtpD_C"/>
</dbReference>
<dbReference type="GO" id="GO:0004150">
    <property type="term" value="F:dihydroneopterin aldolase activity"/>
    <property type="evidence" value="ECO:0007669"/>
    <property type="project" value="UniProtKB-UniRule"/>
</dbReference>
<dbReference type="EC" id="4.1.2.25" evidence="1"/>
<feature type="binding site" evidence="1">
    <location>
        <position position="116"/>
    </location>
    <ligand>
        <name>substrate</name>
    </ligand>
</feature>
<comment type="function">
    <text evidence="1">Catalyzes the conversion of 7,8-dihydroneopterin (H2Neo) to 6-hydroxymethyl-7,8-dihydropterin (6-HMD).</text>
</comment>
<organism evidence="3 4">
    <name type="scientific">Methanothermococcus okinawensis</name>
    <dbReference type="NCBI Taxonomy" id="155863"/>
    <lineage>
        <taxon>Archaea</taxon>
        <taxon>Methanobacteriati</taxon>
        <taxon>Methanobacteriota</taxon>
        <taxon>Methanomada group</taxon>
        <taxon>Methanococci</taxon>
        <taxon>Methanococcales</taxon>
        <taxon>Methanococcaceae</taxon>
        <taxon>Methanothermococcus</taxon>
    </lineage>
</organism>
<feature type="domain" description="Dihydroneopterin aldolase MtpD C-terminal" evidence="2">
    <location>
        <begin position="18"/>
        <end position="119"/>
    </location>
</feature>
<sequence length="122" mass="14104">MKIEEDEVFKGYFKNLSNKERAVFEGGITLGALFHQFVGTPISVKNKETLERAIEDAMKNQPCVEDIHVKIVGNLKEEEYTSLDGNMLDVKLKIKVEDTVAYLRLKYIDELNYPLMYVEKIE</sequence>
<comment type="caution">
    <text evidence="3">The sequence shown here is derived from an EMBL/GenBank/DDBJ whole genome shotgun (WGS) entry which is preliminary data.</text>
</comment>
<evidence type="ECO:0000256" key="1">
    <source>
        <dbReference type="HAMAP-Rule" id="MF_02130"/>
    </source>
</evidence>
<dbReference type="InterPro" id="IPR027508">
    <property type="entry name" value="DHN_aldolase_MptD"/>
</dbReference>
<reference evidence="3" key="1">
    <citation type="journal article" date="2020" name="ISME J.">
        <title>Gammaproteobacteria mediating utilization of methyl-, sulfur- and petroleum organic compounds in deep ocean hydrothermal plumes.</title>
        <authorList>
            <person name="Zhou Z."/>
            <person name="Liu Y."/>
            <person name="Pan J."/>
            <person name="Cron B.R."/>
            <person name="Toner B.M."/>
            <person name="Anantharaman K."/>
            <person name="Breier J.A."/>
            <person name="Dick G.J."/>
            <person name="Li M."/>
        </authorList>
    </citation>
    <scope>NUCLEOTIDE SEQUENCE</scope>
    <source>
        <strain evidence="3">SZUA-1385</strain>
    </source>
</reference>
<gene>
    <name evidence="1" type="primary">mptD</name>
    <name evidence="3" type="ORF">EYG76_02495</name>
</gene>
<accession>A0A833DRI1</accession>
<dbReference type="HAMAP" id="MF_02130">
    <property type="entry name" value="DHNA_arch"/>
    <property type="match status" value="1"/>
</dbReference>
<name>A0A833DRI1_9EURY</name>
<dbReference type="InterPro" id="IPR036839">
    <property type="entry name" value="MptD_sf"/>
</dbReference>
<evidence type="ECO:0000313" key="4">
    <source>
        <dbReference type="Proteomes" id="UP000605144"/>
    </source>
</evidence>
<dbReference type="EMBL" id="DQSV01000049">
    <property type="protein sequence ID" value="HIP17156.1"/>
    <property type="molecule type" value="Genomic_DNA"/>
</dbReference>
<feature type="binding site" evidence="1">
    <location>
        <position position="25"/>
    </location>
    <ligand>
        <name>substrate</name>
    </ligand>
</feature>
<comment type="subunit">
    <text evidence="1">Homotetramer.</text>
</comment>
<dbReference type="GO" id="GO:2001118">
    <property type="term" value="P:tetrahydromethanopterin biosynthetic process"/>
    <property type="evidence" value="ECO:0007669"/>
    <property type="project" value="UniProtKB-UniRule"/>
</dbReference>
<comment type="similarity">
    <text evidence="1">Belongs to the archaeal dihydroneopterin aldolase family.</text>
</comment>
<keyword evidence="1" id="KW-0456">Lyase</keyword>
<dbReference type="Pfam" id="PF04038">
    <property type="entry name" value="DHNA"/>
    <property type="match status" value="1"/>
</dbReference>
<dbReference type="SUPFAM" id="SSF143560">
    <property type="entry name" value="MK0786-like"/>
    <property type="match status" value="1"/>
</dbReference>
<evidence type="ECO:0000259" key="2">
    <source>
        <dbReference type="Pfam" id="PF04038"/>
    </source>
</evidence>
<dbReference type="UniPathway" id="UPA00065"/>
<dbReference type="Gene3D" id="3.30.1300.20">
    <property type="entry name" value="7,8-dihydroneopterin aldolase (MptD)"/>
    <property type="match status" value="1"/>
</dbReference>
<protein>
    <recommendedName>
        <fullName evidence="1">Dihydroneopterin aldolase</fullName>
        <shortName evidence="1">DHNA</shortName>
        <ecNumber evidence="1">4.1.2.25</ecNumber>
    </recommendedName>
    <alternativeName>
        <fullName evidence="1">7,8-dihydroneopterin aldolase</fullName>
    </alternativeName>
</protein>
<comment type="catalytic activity">
    <reaction evidence="1">
        <text>7,8-dihydroneopterin = 6-hydroxymethyl-7,8-dihydropterin + glycolaldehyde</text>
        <dbReference type="Rhea" id="RHEA:10540"/>
        <dbReference type="ChEBI" id="CHEBI:17001"/>
        <dbReference type="ChEBI" id="CHEBI:17071"/>
        <dbReference type="ChEBI" id="CHEBI:44841"/>
        <dbReference type="EC" id="4.1.2.25"/>
    </reaction>
</comment>
<dbReference type="AlphaFoldDB" id="A0A833DRI1"/>
<proteinExistence type="inferred from homology"/>
<dbReference type="Proteomes" id="UP000605144">
    <property type="component" value="Unassembled WGS sequence"/>
</dbReference>